<evidence type="ECO:0000313" key="3">
    <source>
        <dbReference type="Proteomes" id="UP001530293"/>
    </source>
</evidence>
<keyword evidence="3" id="KW-1185">Reference proteome</keyword>
<organism evidence="2 3">
    <name type="scientific">Discostella pseudostelligera</name>
    <dbReference type="NCBI Taxonomy" id="259834"/>
    <lineage>
        <taxon>Eukaryota</taxon>
        <taxon>Sar</taxon>
        <taxon>Stramenopiles</taxon>
        <taxon>Ochrophyta</taxon>
        <taxon>Bacillariophyta</taxon>
        <taxon>Coscinodiscophyceae</taxon>
        <taxon>Thalassiosirophycidae</taxon>
        <taxon>Stephanodiscales</taxon>
        <taxon>Stephanodiscaceae</taxon>
        <taxon>Discostella</taxon>
    </lineage>
</organism>
<comment type="caution">
    <text evidence="2">The sequence shown here is derived from an EMBL/GenBank/DDBJ whole genome shotgun (WGS) entry which is preliminary data.</text>
</comment>
<accession>A0ABD3MCY6</accession>
<proteinExistence type="predicted"/>
<evidence type="ECO:0000313" key="2">
    <source>
        <dbReference type="EMBL" id="KAL3760499.1"/>
    </source>
</evidence>
<reference evidence="2 3" key="1">
    <citation type="submission" date="2024-10" db="EMBL/GenBank/DDBJ databases">
        <title>Updated reference genomes for cyclostephanoid diatoms.</title>
        <authorList>
            <person name="Roberts W.R."/>
            <person name="Alverson A.J."/>
        </authorList>
    </citation>
    <scope>NUCLEOTIDE SEQUENCE [LARGE SCALE GENOMIC DNA]</scope>
    <source>
        <strain evidence="2 3">AJA232-27</strain>
    </source>
</reference>
<feature type="compositionally biased region" description="Basic and acidic residues" evidence="1">
    <location>
        <begin position="388"/>
        <end position="397"/>
    </location>
</feature>
<evidence type="ECO:0000256" key="1">
    <source>
        <dbReference type="SAM" id="MobiDB-lite"/>
    </source>
</evidence>
<feature type="region of interest" description="Disordered" evidence="1">
    <location>
        <begin position="31"/>
        <end position="56"/>
    </location>
</feature>
<sequence>MASSHPPLEQITTLYRQNISKFLFVSDASLKSQTTTPTTHQQHRNNNSTTSTSWMGDAGRSLSLRSAIPPILANTHDLDRKATKNELSNNTKIDGKKTNTAEDNADVAAIQTTTATTSLLPSSSMNSWSDCICMSCGTLLLPPPSEIDVSNTIMEETAKGASNPLTMTTSQPLQLLLLPLNSHISLRPLKRGRTRRRRASRVKAKELHNRTLSLQRRGGGGGGNSNNINSTSLQIRNETIQKEKMQRLASMYNLGDGRAKNCIVIKCKFCGMKKKRKGMEIKKSVVSPPPSSSLKSSRVERSSGKETVNAKKMTMQLPSDRRGVVNLTMKRVEDISSQIRDNTDFISLSSTRGSGIATGADARKRKQGGDDAIISPLLLGGKKKKKKQTETPKKGSDLMDFLSSLND</sequence>
<feature type="region of interest" description="Disordered" evidence="1">
    <location>
        <begin position="75"/>
        <end position="98"/>
    </location>
</feature>
<feature type="region of interest" description="Disordered" evidence="1">
    <location>
        <begin position="356"/>
        <end position="407"/>
    </location>
</feature>
<feature type="compositionally biased region" description="Polar residues" evidence="1">
    <location>
        <begin position="44"/>
        <end position="54"/>
    </location>
</feature>
<name>A0ABD3MCY6_9STRA</name>
<gene>
    <name evidence="2" type="ORF">ACHAWU_001834</name>
</gene>
<dbReference type="EMBL" id="JALLBG020000182">
    <property type="protein sequence ID" value="KAL3760499.1"/>
    <property type="molecule type" value="Genomic_DNA"/>
</dbReference>
<dbReference type="AlphaFoldDB" id="A0ABD3MCY6"/>
<protein>
    <submittedName>
        <fullName evidence="2">Uncharacterized protein</fullName>
    </submittedName>
</protein>
<feature type="region of interest" description="Disordered" evidence="1">
    <location>
        <begin position="279"/>
        <end position="308"/>
    </location>
</feature>
<dbReference type="Proteomes" id="UP001530293">
    <property type="component" value="Unassembled WGS sequence"/>
</dbReference>